<keyword evidence="2" id="KW-1185">Reference proteome</keyword>
<dbReference type="EMBL" id="QMDV01000004">
    <property type="protein sequence ID" value="RAU81936.1"/>
    <property type="molecule type" value="Genomic_DNA"/>
</dbReference>
<name>A0A364RCR1_9BACT</name>
<evidence type="ECO:0000313" key="1">
    <source>
        <dbReference type="EMBL" id="RAU81936.1"/>
    </source>
</evidence>
<organism evidence="1 2">
    <name type="scientific">Pontibacter arcticus</name>
    <dbReference type="NCBI Taxonomy" id="2080288"/>
    <lineage>
        <taxon>Bacteria</taxon>
        <taxon>Pseudomonadati</taxon>
        <taxon>Bacteroidota</taxon>
        <taxon>Cytophagia</taxon>
        <taxon>Cytophagales</taxon>
        <taxon>Hymenobacteraceae</taxon>
        <taxon>Pontibacter</taxon>
    </lineage>
</organism>
<evidence type="ECO:0008006" key="3">
    <source>
        <dbReference type="Google" id="ProtNLM"/>
    </source>
</evidence>
<protein>
    <recommendedName>
        <fullName evidence="3">SpoIIAA-like</fullName>
    </recommendedName>
</protein>
<proteinExistence type="predicted"/>
<gene>
    <name evidence="1" type="ORF">DP923_14720</name>
</gene>
<reference evidence="1 2" key="1">
    <citation type="submission" date="2018-06" db="EMBL/GenBank/DDBJ databases">
        <authorList>
            <person name="Liu Z.-W."/>
        </authorList>
    </citation>
    <scope>NUCLEOTIDE SEQUENCE [LARGE SCALE GENOMIC DNA]</scope>
    <source>
        <strain evidence="1 2">2b14</strain>
    </source>
</reference>
<dbReference type="OrthoDB" id="956031at2"/>
<dbReference type="RefSeq" id="WP_112306614.1">
    <property type="nucleotide sequence ID" value="NZ_QMDV01000004.1"/>
</dbReference>
<sequence>MILKYNAESIEVTCNTEQKRIFIRIISAFTTDDFKRSLLQALECAKANHIKEWLLDFKAIGKLEEEEEAWIYSTFFPQLMIQLGSDNFMAMLLSESCYQHLLAEVGKLGLMSCNTFIKFNNFCEEQEALAWLDAAKSRTLQS</sequence>
<dbReference type="Proteomes" id="UP000251692">
    <property type="component" value="Unassembled WGS sequence"/>
</dbReference>
<comment type="caution">
    <text evidence="1">The sequence shown here is derived from an EMBL/GenBank/DDBJ whole genome shotgun (WGS) entry which is preliminary data.</text>
</comment>
<evidence type="ECO:0000313" key="2">
    <source>
        <dbReference type="Proteomes" id="UP000251692"/>
    </source>
</evidence>
<accession>A0A364RCR1</accession>
<dbReference type="AlphaFoldDB" id="A0A364RCR1"/>
<reference evidence="1 2" key="2">
    <citation type="submission" date="2018-07" db="EMBL/GenBank/DDBJ databases">
        <title>Pontibacter sp. 2b14 genomic sequence and assembly.</title>
        <authorList>
            <person name="Du Z.-J."/>
        </authorList>
    </citation>
    <scope>NUCLEOTIDE SEQUENCE [LARGE SCALE GENOMIC DNA]</scope>
    <source>
        <strain evidence="1 2">2b14</strain>
    </source>
</reference>